<name>V4AX53_LOTGI</name>
<reference evidence="1 2" key="1">
    <citation type="journal article" date="2013" name="Nature">
        <title>Insights into bilaterian evolution from three spiralian genomes.</title>
        <authorList>
            <person name="Simakov O."/>
            <person name="Marletaz F."/>
            <person name="Cho S.J."/>
            <person name="Edsinger-Gonzales E."/>
            <person name="Havlak P."/>
            <person name="Hellsten U."/>
            <person name="Kuo D.H."/>
            <person name="Larsson T."/>
            <person name="Lv J."/>
            <person name="Arendt D."/>
            <person name="Savage R."/>
            <person name="Osoegawa K."/>
            <person name="de Jong P."/>
            <person name="Grimwood J."/>
            <person name="Chapman J.A."/>
            <person name="Shapiro H."/>
            <person name="Aerts A."/>
            <person name="Otillar R.P."/>
            <person name="Terry A.Y."/>
            <person name="Boore J.L."/>
            <person name="Grigoriev I.V."/>
            <person name="Lindberg D.R."/>
            <person name="Seaver E.C."/>
            <person name="Weisblat D.A."/>
            <person name="Putnam N.H."/>
            <person name="Rokhsar D.S."/>
        </authorList>
    </citation>
    <scope>NUCLEOTIDE SEQUENCE [LARGE SCALE GENOMIC DNA]</scope>
</reference>
<dbReference type="HOGENOM" id="CLU_1176596_0_0_1"/>
<dbReference type="CTD" id="20242459"/>
<dbReference type="OrthoDB" id="10064933at2759"/>
<organism evidence="1 2">
    <name type="scientific">Lottia gigantea</name>
    <name type="common">Giant owl limpet</name>
    <dbReference type="NCBI Taxonomy" id="225164"/>
    <lineage>
        <taxon>Eukaryota</taxon>
        <taxon>Metazoa</taxon>
        <taxon>Spiralia</taxon>
        <taxon>Lophotrochozoa</taxon>
        <taxon>Mollusca</taxon>
        <taxon>Gastropoda</taxon>
        <taxon>Patellogastropoda</taxon>
        <taxon>Lottioidea</taxon>
        <taxon>Lottiidae</taxon>
        <taxon>Lottia</taxon>
    </lineage>
</organism>
<dbReference type="KEGG" id="lgi:LOTGIDRAFT_173644"/>
<dbReference type="STRING" id="225164.V4AX53"/>
<dbReference type="EMBL" id="KB200983">
    <property type="protein sequence ID" value="ESO99635.1"/>
    <property type="molecule type" value="Genomic_DNA"/>
</dbReference>
<dbReference type="Proteomes" id="UP000030746">
    <property type="component" value="Unassembled WGS sequence"/>
</dbReference>
<protein>
    <submittedName>
        <fullName evidence="1">Uncharacterized protein</fullName>
    </submittedName>
</protein>
<evidence type="ECO:0000313" key="2">
    <source>
        <dbReference type="Proteomes" id="UP000030746"/>
    </source>
</evidence>
<proteinExistence type="predicted"/>
<accession>V4AX53</accession>
<keyword evidence="2" id="KW-1185">Reference proteome</keyword>
<evidence type="ECO:0000313" key="1">
    <source>
        <dbReference type="EMBL" id="ESO99635.1"/>
    </source>
</evidence>
<gene>
    <name evidence="1" type="ORF">LOTGIDRAFT_173644</name>
</gene>
<dbReference type="RefSeq" id="XP_009049666.1">
    <property type="nucleotide sequence ID" value="XM_009051418.1"/>
</dbReference>
<sequence length="236" mass="26526">MTDIDVKKQALAVTLTIYGKAREKAIEIAAADLNKDDGMKTLIDKLDELFQKDEKDAAYEAYSNFDNFKKTGELSKNEVFMTECFGCAVLDTACSKTVCGMKWVDNYIDSLPTKDKGKVKKKNSNKEFNFGDGVSKQSMKYVNIPVKIAGVYCNIDTEVVEADIPLLLSKESLKRANTVLDLAHDKASMFKRPVQLQFTSSVHYCIDLTDEIQGVSDETPEDIMIFEENLLEKEKI</sequence>
<dbReference type="GeneID" id="20242459"/>
<dbReference type="AlphaFoldDB" id="V4AX53"/>